<dbReference type="EMBL" id="CAWYQH010000108">
    <property type="protein sequence ID" value="CAK8688362.1"/>
    <property type="molecule type" value="Genomic_DNA"/>
</dbReference>
<dbReference type="PROSITE" id="PS51406">
    <property type="entry name" value="FIBRINOGEN_C_2"/>
    <property type="match status" value="1"/>
</dbReference>
<keyword evidence="3" id="KW-1185">Reference proteome</keyword>
<dbReference type="SMART" id="SM00186">
    <property type="entry name" value="FBG"/>
    <property type="match status" value="1"/>
</dbReference>
<dbReference type="PANTHER" id="PTHR19143:SF459">
    <property type="entry name" value="FIBRINOGEN C-TERMINAL DOMAIN-CONTAINING PROTEIN"/>
    <property type="match status" value="1"/>
</dbReference>
<dbReference type="Proteomes" id="UP001642483">
    <property type="component" value="Unassembled WGS sequence"/>
</dbReference>
<feature type="domain" description="Fibrinogen C-terminal" evidence="1">
    <location>
        <begin position="1"/>
        <end position="151"/>
    </location>
</feature>
<dbReference type="PANTHER" id="PTHR19143">
    <property type="entry name" value="FIBRINOGEN/TENASCIN/ANGIOPOEITIN"/>
    <property type="match status" value="1"/>
</dbReference>
<dbReference type="Gene3D" id="3.90.215.10">
    <property type="entry name" value="Gamma Fibrinogen, chain A, domain 1"/>
    <property type="match status" value="1"/>
</dbReference>
<gene>
    <name evidence="2" type="ORF">CVLEPA_LOCUS20383</name>
</gene>
<proteinExistence type="predicted"/>
<name>A0ABP0GAN8_CLALP</name>
<dbReference type="InterPro" id="IPR002181">
    <property type="entry name" value="Fibrinogen_a/b/g_C_dom"/>
</dbReference>
<dbReference type="SUPFAM" id="SSF56496">
    <property type="entry name" value="Fibrinogen C-terminal domain-like"/>
    <property type="match status" value="1"/>
</dbReference>
<comment type="caution">
    <text evidence="2">The sequence shown here is derived from an EMBL/GenBank/DDBJ whole genome shotgun (WGS) entry which is preliminary data.</text>
</comment>
<sequence length="151" mass="17572">MDVVSTKKGWTTIQRRMNGEINFERGWDDYVRGFGNPSSEHWLGLENIYRLSRQSAYSQNTMGAIYTKDPKVGFDLEDWDDVKVFVEYENFQFGSKKTNYSLNVNFLNGAFENIFRGVPISGKFSTPDRDNDKKIYRNCANDYKSEPRCVS</sequence>
<dbReference type="InterPro" id="IPR036056">
    <property type="entry name" value="Fibrinogen-like_C"/>
</dbReference>
<organism evidence="2 3">
    <name type="scientific">Clavelina lepadiformis</name>
    <name type="common">Light-bulb sea squirt</name>
    <name type="synonym">Ascidia lepadiformis</name>
    <dbReference type="NCBI Taxonomy" id="159417"/>
    <lineage>
        <taxon>Eukaryota</taxon>
        <taxon>Metazoa</taxon>
        <taxon>Chordata</taxon>
        <taxon>Tunicata</taxon>
        <taxon>Ascidiacea</taxon>
        <taxon>Aplousobranchia</taxon>
        <taxon>Clavelinidae</taxon>
        <taxon>Clavelina</taxon>
    </lineage>
</organism>
<evidence type="ECO:0000313" key="3">
    <source>
        <dbReference type="Proteomes" id="UP001642483"/>
    </source>
</evidence>
<evidence type="ECO:0000259" key="1">
    <source>
        <dbReference type="PROSITE" id="PS51406"/>
    </source>
</evidence>
<evidence type="ECO:0000313" key="2">
    <source>
        <dbReference type="EMBL" id="CAK8688362.1"/>
    </source>
</evidence>
<dbReference type="Pfam" id="PF00147">
    <property type="entry name" value="Fibrinogen_C"/>
    <property type="match status" value="1"/>
</dbReference>
<reference evidence="2 3" key="1">
    <citation type="submission" date="2024-02" db="EMBL/GenBank/DDBJ databases">
        <authorList>
            <person name="Daric V."/>
            <person name="Darras S."/>
        </authorList>
    </citation>
    <scope>NUCLEOTIDE SEQUENCE [LARGE SCALE GENOMIC DNA]</scope>
</reference>
<dbReference type="InterPro" id="IPR014716">
    <property type="entry name" value="Fibrinogen_a/b/g_C_1"/>
</dbReference>
<accession>A0ABP0GAN8</accession>
<dbReference type="InterPro" id="IPR050373">
    <property type="entry name" value="Fibrinogen_C-term_domain"/>
</dbReference>
<protein>
    <recommendedName>
        <fullName evidence="1">Fibrinogen C-terminal domain-containing protein</fullName>
    </recommendedName>
</protein>